<proteinExistence type="inferred from homology"/>
<dbReference type="Gene3D" id="3.50.50.60">
    <property type="entry name" value="FAD/NAD(P)-binding domain"/>
    <property type="match status" value="2"/>
</dbReference>
<evidence type="ECO:0000259" key="5">
    <source>
        <dbReference type="Pfam" id="PF07992"/>
    </source>
</evidence>
<evidence type="ECO:0000256" key="1">
    <source>
        <dbReference type="ARBA" id="ARBA00001974"/>
    </source>
</evidence>
<organism evidence="6 7">
    <name type="scientific">Salegentibacter mishustinae</name>
    <dbReference type="NCBI Taxonomy" id="270918"/>
    <lineage>
        <taxon>Bacteria</taxon>
        <taxon>Pseudomonadati</taxon>
        <taxon>Bacteroidota</taxon>
        <taxon>Flavobacteriia</taxon>
        <taxon>Flavobacteriales</taxon>
        <taxon>Flavobacteriaceae</taxon>
        <taxon>Salegentibacter</taxon>
    </lineage>
</organism>
<dbReference type="InterPro" id="IPR023753">
    <property type="entry name" value="FAD/NAD-binding_dom"/>
</dbReference>
<dbReference type="PANTHER" id="PTHR43429:SF3">
    <property type="entry name" value="NITRITE REDUCTASE [NAD(P)H]"/>
    <property type="match status" value="1"/>
</dbReference>
<dbReference type="EMBL" id="LKTP01000035">
    <property type="protein sequence ID" value="KRG27589.1"/>
    <property type="molecule type" value="Genomic_DNA"/>
</dbReference>
<dbReference type="PRINTS" id="PR00368">
    <property type="entry name" value="FADPNR"/>
</dbReference>
<sequence>MENIVIIGNGIAGITCARHIRKNSGAKITVISAESDYFFSRTALMYVYMGHMKWNHLKPYEDWFWEKNRIELKNAWVETINFEEKTLHFSSEETLKYDKLVLATGSVYNKFGWEGQDLKGVQGLVSKQDLELLEENTKNCKKAVIIGGGLIGVELAEMLKTRNIEVTFLIREEAFWHNVLPIQDAKMISKHIQSHGVDLREKTELDKIVANENGRVKSIITNSGEKIECQLVGLCTGVRPNIDFLKNTPLETDKGILVDEFLQTNIKDVYAIGDCVQLKQPLSHRKPIEAVWYAGRMMGETLAQTLTGNAMKYKPGNWFNSAKFFDIEYQTYGNVSAKPGENEMHFHWQHTDNTKALTIAFDAKSNKFLGINTFGIRMRHQVFDQWLNENRKIDHVLANLKQANFDPEFYTRYEKDIFKSFKENLEKA</sequence>
<keyword evidence="7" id="KW-1185">Reference proteome</keyword>
<comment type="similarity">
    <text evidence="2">Belongs to the FAD-dependent oxidoreductase family.</text>
</comment>
<dbReference type="Proteomes" id="UP000051643">
    <property type="component" value="Unassembled WGS sequence"/>
</dbReference>
<dbReference type="Pfam" id="PF07992">
    <property type="entry name" value="Pyr_redox_2"/>
    <property type="match status" value="1"/>
</dbReference>
<evidence type="ECO:0000256" key="4">
    <source>
        <dbReference type="ARBA" id="ARBA00022827"/>
    </source>
</evidence>
<feature type="domain" description="FAD/NAD(P)-binding" evidence="5">
    <location>
        <begin position="3"/>
        <end position="282"/>
    </location>
</feature>
<comment type="caution">
    <text evidence="6">The sequence shown here is derived from an EMBL/GenBank/DDBJ whole genome shotgun (WGS) entry which is preliminary data.</text>
</comment>
<evidence type="ECO:0000256" key="2">
    <source>
        <dbReference type="ARBA" id="ARBA00006442"/>
    </source>
</evidence>
<keyword evidence="3" id="KW-0285">Flavoprotein</keyword>
<evidence type="ECO:0000256" key="3">
    <source>
        <dbReference type="ARBA" id="ARBA00022630"/>
    </source>
</evidence>
<gene>
    <name evidence="6" type="ORF">APR42_10970</name>
</gene>
<dbReference type="RefSeq" id="WP_057482937.1">
    <property type="nucleotide sequence ID" value="NZ_BMWR01000005.1"/>
</dbReference>
<dbReference type="OrthoDB" id="9792592at2"/>
<accession>A0A0Q9Z420</accession>
<protein>
    <submittedName>
        <fullName evidence="6">NADH dehydrogenase</fullName>
    </submittedName>
</protein>
<dbReference type="STRING" id="270918.APR42_10970"/>
<evidence type="ECO:0000313" key="7">
    <source>
        <dbReference type="Proteomes" id="UP000051643"/>
    </source>
</evidence>
<comment type="cofactor">
    <cofactor evidence="1">
        <name>FAD</name>
        <dbReference type="ChEBI" id="CHEBI:57692"/>
    </cofactor>
</comment>
<dbReference type="PRINTS" id="PR00411">
    <property type="entry name" value="PNDRDTASEI"/>
</dbReference>
<dbReference type="InterPro" id="IPR050260">
    <property type="entry name" value="FAD-bd_OxRdtase"/>
</dbReference>
<dbReference type="InterPro" id="IPR036188">
    <property type="entry name" value="FAD/NAD-bd_sf"/>
</dbReference>
<dbReference type="SUPFAM" id="SSF51905">
    <property type="entry name" value="FAD/NAD(P)-binding domain"/>
    <property type="match status" value="1"/>
</dbReference>
<keyword evidence="4" id="KW-0274">FAD</keyword>
<evidence type="ECO:0000313" key="6">
    <source>
        <dbReference type="EMBL" id="KRG27589.1"/>
    </source>
</evidence>
<dbReference type="GO" id="GO:0016491">
    <property type="term" value="F:oxidoreductase activity"/>
    <property type="evidence" value="ECO:0007669"/>
    <property type="project" value="InterPro"/>
</dbReference>
<dbReference type="PANTHER" id="PTHR43429">
    <property type="entry name" value="PYRIDINE NUCLEOTIDE-DISULFIDE OXIDOREDUCTASE DOMAIN-CONTAINING"/>
    <property type="match status" value="1"/>
</dbReference>
<reference evidence="6" key="1">
    <citation type="submission" date="2015-10" db="EMBL/GenBank/DDBJ databases">
        <title>Draft genome sequence of Salegentibacter mishustinae KCTC 12263.</title>
        <authorList>
            <person name="Lin W."/>
            <person name="Zheng Q."/>
        </authorList>
    </citation>
    <scope>NUCLEOTIDE SEQUENCE [LARGE SCALE GENOMIC DNA]</scope>
    <source>
        <strain evidence="6">KCTC 12263</strain>
    </source>
</reference>
<dbReference type="AlphaFoldDB" id="A0A0Q9Z420"/>
<name>A0A0Q9Z420_9FLAO</name>